<reference evidence="1" key="2">
    <citation type="journal article" date="2015" name="Fish Shellfish Immunol.">
        <title>Early steps in the European eel (Anguilla anguilla)-Vibrio vulnificus interaction in the gills: Role of the RtxA13 toxin.</title>
        <authorList>
            <person name="Callol A."/>
            <person name="Pajuelo D."/>
            <person name="Ebbesson L."/>
            <person name="Teles M."/>
            <person name="MacKenzie S."/>
            <person name="Amaro C."/>
        </authorList>
    </citation>
    <scope>NUCLEOTIDE SEQUENCE</scope>
</reference>
<proteinExistence type="predicted"/>
<reference evidence="1" key="1">
    <citation type="submission" date="2014-11" db="EMBL/GenBank/DDBJ databases">
        <authorList>
            <person name="Amaro Gonzalez C."/>
        </authorList>
    </citation>
    <scope>NUCLEOTIDE SEQUENCE</scope>
</reference>
<name>A0A0E9X5S8_ANGAN</name>
<evidence type="ECO:0000313" key="1">
    <source>
        <dbReference type="EMBL" id="JAH97954.1"/>
    </source>
</evidence>
<dbReference type="AlphaFoldDB" id="A0A0E9X5S8"/>
<dbReference type="EMBL" id="GBXM01010623">
    <property type="protein sequence ID" value="JAH97954.1"/>
    <property type="molecule type" value="Transcribed_RNA"/>
</dbReference>
<accession>A0A0E9X5S8</accession>
<protein>
    <submittedName>
        <fullName evidence="1">Uncharacterized protein</fullName>
    </submittedName>
</protein>
<organism evidence="1">
    <name type="scientific">Anguilla anguilla</name>
    <name type="common">European freshwater eel</name>
    <name type="synonym">Muraena anguilla</name>
    <dbReference type="NCBI Taxonomy" id="7936"/>
    <lineage>
        <taxon>Eukaryota</taxon>
        <taxon>Metazoa</taxon>
        <taxon>Chordata</taxon>
        <taxon>Craniata</taxon>
        <taxon>Vertebrata</taxon>
        <taxon>Euteleostomi</taxon>
        <taxon>Actinopterygii</taxon>
        <taxon>Neopterygii</taxon>
        <taxon>Teleostei</taxon>
        <taxon>Anguilliformes</taxon>
        <taxon>Anguillidae</taxon>
        <taxon>Anguilla</taxon>
    </lineage>
</organism>
<sequence length="53" mass="6512">MCAVHHKGADYDKRKCLMTDHHDKQETTWKAFEQKYFTGFIYSMVYTNHLRWN</sequence>